<keyword evidence="3" id="KW-1185">Reference proteome</keyword>
<gene>
    <name evidence="2" type="ORF">SMAX5B_016795</name>
</gene>
<dbReference type="AlphaFoldDB" id="A0A2U9CDN2"/>
<name>A0A2U9CDN2_SCOMX</name>
<evidence type="ECO:0000313" key="3">
    <source>
        <dbReference type="Proteomes" id="UP000246464"/>
    </source>
</evidence>
<feature type="region of interest" description="Disordered" evidence="1">
    <location>
        <begin position="28"/>
        <end position="61"/>
    </location>
</feature>
<dbReference type="Proteomes" id="UP000246464">
    <property type="component" value="Chromosome 15"/>
</dbReference>
<protein>
    <submittedName>
        <fullName evidence="2">Uncharacterized protein</fullName>
    </submittedName>
</protein>
<sequence>MAAPFSSIEFPHPRRGKKELLASVLHPGTASRVLRSDPAAQDSFQQRSSTPAHSKNPPLTN</sequence>
<proteinExistence type="predicted"/>
<accession>A0A2U9CDN2</accession>
<dbReference type="EMBL" id="CP026257">
    <property type="protein sequence ID" value="AWP14691.1"/>
    <property type="molecule type" value="Genomic_DNA"/>
</dbReference>
<organism evidence="2 3">
    <name type="scientific">Scophthalmus maximus</name>
    <name type="common">Turbot</name>
    <name type="synonym">Psetta maxima</name>
    <dbReference type="NCBI Taxonomy" id="52904"/>
    <lineage>
        <taxon>Eukaryota</taxon>
        <taxon>Metazoa</taxon>
        <taxon>Chordata</taxon>
        <taxon>Craniata</taxon>
        <taxon>Vertebrata</taxon>
        <taxon>Euteleostomi</taxon>
        <taxon>Actinopterygii</taxon>
        <taxon>Neopterygii</taxon>
        <taxon>Teleostei</taxon>
        <taxon>Neoteleostei</taxon>
        <taxon>Acanthomorphata</taxon>
        <taxon>Carangaria</taxon>
        <taxon>Pleuronectiformes</taxon>
        <taxon>Pleuronectoidei</taxon>
        <taxon>Scophthalmidae</taxon>
        <taxon>Scophthalmus</taxon>
    </lineage>
</organism>
<reference evidence="2 3" key="1">
    <citation type="submission" date="2017-12" db="EMBL/GenBank/DDBJ databases">
        <title>Integrating genomic resources of turbot (Scophthalmus maximus) in depth evaluation of genetic and physical mapping variation across individuals.</title>
        <authorList>
            <person name="Martinez P."/>
        </authorList>
    </citation>
    <scope>NUCLEOTIDE SEQUENCE [LARGE SCALE GENOMIC DNA]</scope>
</reference>
<feature type="compositionally biased region" description="Polar residues" evidence="1">
    <location>
        <begin position="42"/>
        <end position="61"/>
    </location>
</feature>
<evidence type="ECO:0000256" key="1">
    <source>
        <dbReference type="SAM" id="MobiDB-lite"/>
    </source>
</evidence>
<evidence type="ECO:0000313" key="2">
    <source>
        <dbReference type="EMBL" id="AWP14691.1"/>
    </source>
</evidence>